<evidence type="ECO:0000313" key="1">
    <source>
        <dbReference type="EMBL" id="RKR06494.1"/>
    </source>
</evidence>
<protein>
    <submittedName>
        <fullName evidence="1">Uncharacterized protein</fullName>
    </submittedName>
</protein>
<organism evidence="1 2">
    <name type="scientific">Maribacter vaceletii</name>
    <dbReference type="NCBI Taxonomy" id="1206816"/>
    <lineage>
        <taxon>Bacteria</taxon>
        <taxon>Pseudomonadati</taxon>
        <taxon>Bacteroidota</taxon>
        <taxon>Flavobacteriia</taxon>
        <taxon>Flavobacteriales</taxon>
        <taxon>Flavobacteriaceae</taxon>
        <taxon>Maribacter</taxon>
    </lineage>
</organism>
<accession>A0A495DRX6</accession>
<name>A0A495DRX6_9FLAO</name>
<dbReference type="RefSeq" id="WP_121069330.1">
    <property type="nucleotide sequence ID" value="NZ_RBIQ01000014.1"/>
</dbReference>
<keyword evidence="2" id="KW-1185">Reference proteome</keyword>
<gene>
    <name evidence="1" type="ORF">CLV91_3349</name>
</gene>
<comment type="caution">
    <text evidence="1">The sequence shown here is derived from an EMBL/GenBank/DDBJ whole genome shotgun (WGS) entry which is preliminary data.</text>
</comment>
<evidence type="ECO:0000313" key="2">
    <source>
        <dbReference type="Proteomes" id="UP000269412"/>
    </source>
</evidence>
<dbReference type="Proteomes" id="UP000269412">
    <property type="component" value="Unassembled WGS sequence"/>
</dbReference>
<dbReference type="AlphaFoldDB" id="A0A495DRX6"/>
<sequence length="87" mass="9548">MKKTISIIIFTACLVFTNCSKKDPLGVLDSLEAIECANKLSKIVDDDSDDCTELLKLINELENSCSSFLSDENKKSIAELRASCEAN</sequence>
<dbReference type="EMBL" id="RBIQ01000014">
    <property type="protein sequence ID" value="RKR06494.1"/>
    <property type="molecule type" value="Genomic_DNA"/>
</dbReference>
<reference evidence="1 2" key="1">
    <citation type="submission" date="2018-10" db="EMBL/GenBank/DDBJ databases">
        <title>Genomic Encyclopedia of Archaeal and Bacterial Type Strains, Phase II (KMG-II): from individual species to whole genera.</title>
        <authorList>
            <person name="Goeker M."/>
        </authorList>
    </citation>
    <scope>NUCLEOTIDE SEQUENCE [LARGE SCALE GENOMIC DNA]</scope>
    <source>
        <strain evidence="1 2">DSM 25230</strain>
    </source>
</reference>
<proteinExistence type="predicted"/>